<protein>
    <submittedName>
        <fullName evidence="2">AraC family transcriptional regulator</fullName>
    </submittedName>
</protein>
<dbReference type="AlphaFoldDB" id="A0A7H0LDH5"/>
<dbReference type="Gene3D" id="1.10.10.60">
    <property type="entry name" value="Homeodomain-like"/>
    <property type="match status" value="1"/>
</dbReference>
<gene>
    <name evidence="2" type="ORF">H3Z74_12970</name>
</gene>
<proteinExistence type="predicted"/>
<evidence type="ECO:0000259" key="1">
    <source>
        <dbReference type="PROSITE" id="PS01124"/>
    </source>
</evidence>
<evidence type="ECO:0000313" key="3">
    <source>
        <dbReference type="Proteomes" id="UP000516148"/>
    </source>
</evidence>
<reference evidence="2 3" key="1">
    <citation type="submission" date="2020-09" db="EMBL/GenBank/DDBJ databases">
        <title>Sphingomonas sp., a new species isolated from pork steak.</title>
        <authorList>
            <person name="Heidler von Heilborn D."/>
        </authorList>
    </citation>
    <scope>NUCLEOTIDE SEQUENCE [LARGE SCALE GENOMIC DNA]</scope>
    <source>
        <strain evidence="3">S8-3T</strain>
    </source>
</reference>
<keyword evidence="3" id="KW-1185">Reference proteome</keyword>
<dbReference type="GO" id="GO:0043565">
    <property type="term" value="F:sequence-specific DNA binding"/>
    <property type="evidence" value="ECO:0007669"/>
    <property type="project" value="InterPro"/>
</dbReference>
<dbReference type="Pfam" id="PF12833">
    <property type="entry name" value="HTH_18"/>
    <property type="match status" value="1"/>
</dbReference>
<dbReference type="PROSITE" id="PS01124">
    <property type="entry name" value="HTH_ARAC_FAMILY_2"/>
    <property type="match status" value="1"/>
</dbReference>
<evidence type="ECO:0000313" key="2">
    <source>
        <dbReference type="EMBL" id="QNQ07728.1"/>
    </source>
</evidence>
<sequence>MTITALGQRGTSESHFLEASLLPPGMIVRYEQPGVELIDHITGYHVYGASGAAAMNQIDWFLPGTANIRVTLNAGPIEIGIGRRIFSPLPEASLFGPTSRAIRATTNGGVMIGIGVSALGWARLSRRSAEDFHNRVVPLSEAMGDGFSNRLTQELRGSEGGPMVKPLLDALLLPLLGLAHPDEPLIREFAALLMVEGVIDVAIVARRLGISTHSLRRIATRYFGFVPKVLLMRARFLRSLIKLMTSTDRRDYSAIDPSYHDASHFLRDAKAFLGMTPRRFLSLERPFLDASIHERAAVLGSATQALHDFDLARERLGTSGRAI</sequence>
<dbReference type="Proteomes" id="UP000516148">
    <property type="component" value="Chromosome"/>
</dbReference>
<organism evidence="2 3">
    <name type="scientific">Sphingomonas alpina</name>
    <dbReference type="NCBI Taxonomy" id="653931"/>
    <lineage>
        <taxon>Bacteria</taxon>
        <taxon>Pseudomonadati</taxon>
        <taxon>Pseudomonadota</taxon>
        <taxon>Alphaproteobacteria</taxon>
        <taxon>Sphingomonadales</taxon>
        <taxon>Sphingomonadaceae</taxon>
        <taxon>Sphingomonas</taxon>
    </lineage>
</organism>
<dbReference type="KEGG" id="spap:H3Z74_12970"/>
<accession>A0A7H0LDH5</accession>
<name>A0A7H0LDH5_9SPHN</name>
<dbReference type="RefSeq" id="WP_187760075.1">
    <property type="nucleotide sequence ID" value="NZ_CP061038.1"/>
</dbReference>
<feature type="domain" description="HTH araC/xylS-type" evidence="1">
    <location>
        <begin position="183"/>
        <end position="283"/>
    </location>
</feature>
<dbReference type="InterPro" id="IPR018060">
    <property type="entry name" value="HTH_AraC"/>
</dbReference>
<dbReference type="EMBL" id="CP061038">
    <property type="protein sequence ID" value="QNQ07728.1"/>
    <property type="molecule type" value="Genomic_DNA"/>
</dbReference>
<dbReference type="SMART" id="SM00342">
    <property type="entry name" value="HTH_ARAC"/>
    <property type="match status" value="1"/>
</dbReference>
<dbReference type="GO" id="GO:0003700">
    <property type="term" value="F:DNA-binding transcription factor activity"/>
    <property type="evidence" value="ECO:0007669"/>
    <property type="project" value="InterPro"/>
</dbReference>